<dbReference type="HOGENOM" id="CLU_038384_0_1_1"/>
<keyword evidence="2" id="KW-1133">Transmembrane helix</keyword>
<dbReference type="KEGG" id="ela:UCREL1_7940"/>
<feature type="compositionally biased region" description="Basic and acidic residues" evidence="1">
    <location>
        <begin position="1"/>
        <end position="12"/>
    </location>
</feature>
<accession>M7SLL9</accession>
<evidence type="ECO:0000256" key="1">
    <source>
        <dbReference type="SAM" id="MobiDB-lite"/>
    </source>
</evidence>
<dbReference type="OMA" id="LYFGMWY"/>
<reference evidence="4" key="1">
    <citation type="journal article" date="2013" name="Genome Announc.">
        <title>Draft genome sequence of the grapevine dieback fungus Eutypa lata UCR-EL1.</title>
        <authorList>
            <person name="Blanco-Ulate B."/>
            <person name="Rolshausen P.E."/>
            <person name="Cantu D."/>
        </authorList>
    </citation>
    <scope>NUCLEOTIDE SEQUENCE [LARGE SCALE GENOMIC DNA]</scope>
    <source>
        <strain evidence="4">UCR-EL1</strain>
    </source>
</reference>
<dbReference type="Proteomes" id="UP000012174">
    <property type="component" value="Unassembled WGS sequence"/>
</dbReference>
<keyword evidence="4" id="KW-1185">Reference proteome</keyword>
<evidence type="ECO:0000256" key="2">
    <source>
        <dbReference type="SAM" id="Phobius"/>
    </source>
</evidence>
<dbReference type="eggNOG" id="ENOG502S6PD">
    <property type="taxonomic scope" value="Eukaryota"/>
</dbReference>
<keyword evidence="2" id="KW-0472">Membrane</keyword>
<feature type="transmembrane region" description="Helical" evidence="2">
    <location>
        <begin position="163"/>
        <end position="188"/>
    </location>
</feature>
<proteinExistence type="predicted"/>
<feature type="transmembrane region" description="Helical" evidence="2">
    <location>
        <begin position="250"/>
        <end position="270"/>
    </location>
</feature>
<feature type="region of interest" description="Disordered" evidence="1">
    <location>
        <begin position="1"/>
        <end position="39"/>
    </location>
</feature>
<dbReference type="PANTHER" id="PTHR42024:SF1">
    <property type="entry name" value="AMINO ACID PERMEASE_ SLC12A DOMAIN-CONTAINING PROTEIN"/>
    <property type="match status" value="1"/>
</dbReference>
<dbReference type="OrthoDB" id="4838853at2759"/>
<sequence>MSSSDRDIEAARDGGYQMEAIRSHNSQPPPTARRSRDGKPEYKLAGLPRLDYNILHYKTKLFIVTGLLIFEGSIAPVIFYYALTLATDLRDGIVFAIITSLFGFISGFEFALRSWRLILKADTYRPLGAKRWRFDFTHQSLGVIYTIMTAILIGGSIPHQPLVRVLAIPMPLFFIQIGLQGIVMGWMAEKKIPTPTRISSVAPGEPTPPFVLPLIEDVVAVDGDGKKDYRMRLMERWRVSRQFRVMIKGLNWFWGIGSLFFGAGLMAVVWTTPEQIAYGVGWGAPLVFIAIWTFFTVIWTRRSLHIEKVGWTAQLDARDAKLCSRDTEAEAEAEATSARDERVDDDDTDLEAREVA</sequence>
<feature type="transmembrane region" description="Helical" evidence="2">
    <location>
        <begin position="136"/>
        <end position="157"/>
    </location>
</feature>
<gene>
    <name evidence="3" type="ORF">UCREL1_7940</name>
</gene>
<evidence type="ECO:0000313" key="4">
    <source>
        <dbReference type="Proteomes" id="UP000012174"/>
    </source>
</evidence>
<feature type="transmembrane region" description="Helical" evidence="2">
    <location>
        <begin position="276"/>
        <end position="299"/>
    </location>
</feature>
<protein>
    <submittedName>
        <fullName evidence="3">Uncharacterized protein</fullName>
    </submittedName>
</protein>
<keyword evidence="2" id="KW-0812">Transmembrane</keyword>
<feature type="transmembrane region" description="Helical" evidence="2">
    <location>
        <begin position="61"/>
        <end position="81"/>
    </location>
</feature>
<organism evidence="3 4">
    <name type="scientific">Eutypa lata (strain UCR-EL1)</name>
    <name type="common">Grapevine dieback disease fungus</name>
    <name type="synonym">Eutypa armeniacae</name>
    <dbReference type="NCBI Taxonomy" id="1287681"/>
    <lineage>
        <taxon>Eukaryota</taxon>
        <taxon>Fungi</taxon>
        <taxon>Dikarya</taxon>
        <taxon>Ascomycota</taxon>
        <taxon>Pezizomycotina</taxon>
        <taxon>Sordariomycetes</taxon>
        <taxon>Xylariomycetidae</taxon>
        <taxon>Xylariales</taxon>
        <taxon>Diatrypaceae</taxon>
        <taxon>Eutypa</taxon>
    </lineage>
</organism>
<evidence type="ECO:0000313" key="3">
    <source>
        <dbReference type="EMBL" id="EMR65082.1"/>
    </source>
</evidence>
<feature type="transmembrane region" description="Helical" evidence="2">
    <location>
        <begin position="93"/>
        <end position="115"/>
    </location>
</feature>
<dbReference type="EMBL" id="KB706946">
    <property type="protein sequence ID" value="EMR65082.1"/>
    <property type="molecule type" value="Genomic_DNA"/>
</dbReference>
<dbReference type="AlphaFoldDB" id="M7SLL9"/>
<name>M7SLL9_EUTLA</name>
<dbReference type="PANTHER" id="PTHR42024">
    <property type="entry name" value="AMINO ACID PERMEASE_ SLC12A DOMAIN-CONTAINING PROTEIN"/>
    <property type="match status" value="1"/>
</dbReference>
<feature type="region of interest" description="Disordered" evidence="1">
    <location>
        <begin position="326"/>
        <end position="356"/>
    </location>
</feature>